<proteinExistence type="predicted"/>
<evidence type="ECO:0000313" key="1">
    <source>
        <dbReference type="EMBL" id="CAH1986553.1"/>
    </source>
</evidence>
<name>A0A9P0L532_ACAOB</name>
<dbReference type="AlphaFoldDB" id="A0A9P0L532"/>
<accession>A0A9P0L532</accession>
<comment type="caution">
    <text evidence="1">The sequence shown here is derived from an EMBL/GenBank/DDBJ whole genome shotgun (WGS) entry which is preliminary data.</text>
</comment>
<dbReference type="Proteomes" id="UP001152888">
    <property type="component" value="Unassembled WGS sequence"/>
</dbReference>
<sequence length="97" mass="10941">MLQSVTPSPLNLIPTPFGISNFLLLMNGGKISESEKKLCDEVDSKTEDLEYPALMTHLVQRYFREKDSAVATASEMDIFRQEIHELKVLLNNIIEGS</sequence>
<evidence type="ECO:0000313" key="2">
    <source>
        <dbReference type="Proteomes" id="UP001152888"/>
    </source>
</evidence>
<reference evidence="1" key="1">
    <citation type="submission" date="2022-03" db="EMBL/GenBank/DDBJ databases">
        <authorList>
            <person name="Sayadi A."/>
        </authorList>
    </citation>
    <scope>NUCLEOTIDE SEQUENCE</scope>
</reference>
<gene>
    <name evidence="1" type="ORF">ACAOBT_LOCUS17308</name>
</gene>
<keyword evidence="2" id="KW-1185">Reference proteome</keyword>
<organism evidence="1 2">
    <name type="scientific">Acanthoscelides obtectus</name>
    <name type="common">Bean weevil</name>
    <name type="synonym">Bruchus obtectus</name>
    <dbReference type="NCBI Taxonomy" id="200917"/>
    <lineage>
        <taxon>Eukaryota</taxon>
        <taxon>Metazoa</taxon>
        <taxon>Ecdysozoa</taxon>
        <taxon>Arthropoda</taxon>
        <taxon>Hexapoda</taxon>
        <taxon>Insecta</taxon>
        <taxon>Pterygota</taxon>
        <taxon>Neoptera</taxon>
        <taxon>Endopterygota</taxon>
        <taxon>Coleoptera</taxon>
        <taxon>Polyphaga</taxon>
        <taxon>Cucujiformia</taxon>
        <taxon>Chrysomeloidea</taxon>
        <taxon>Chrysomelidae</taxon>
        <taxon>Bruchinae</taxon>
        <taxon>Bruchini</taxon>
        <taxon>Acanthoscelides</taxon>
    </lineage>
</organism>
<dbReference type="OrthoDB" id="2373987at2759"/>
<protein>
    <submittedName>
        <fullName evidence="1">Uncharacterized protein</fullName>
    </submittedName>
</protein>
<dbReference type="EMBL" id="CAKOFQ010007001">
    <property type="protein sequence ID" value="CAH1986553.1"/>
    <property type="molecule type" value="Genomic_DNA"/>
</dbReference>